<dbReference type="PANTHER" id="PTHR31734:SF7">
    <property type="entry name" value="AUXIN-RESPONSIVE PROTEIN IAA33"/>
    <property type="match status" value="1"/>
</dbReference>
<keyword evidence="3 5" id="KW-0678">Repressor</keyword>
<sequence>MMDLRTGIPADHSQQRQSWQVAGREEFLRSKISHCDESRSNQNANTNFYARILGAMPPTNPYKCNPVLMEGYQVDSSIRDPRLTHDGNRNLPPFLQSKDGPTLSSNHKNLSLSTHDASAQSFATKPMSLPEILQLAGRKRAAEESKYTSNPEAFPSEAFPSAAFLLFGYSEGAAPPITVVLEGRSICQRICLQDHSNYDSFSQALRKMFEDMVILADGTHVGESINLANAVPGYVVAYEDIDGDLLLAGDLSWKDFVKAAKRIRILPAKNPRRQIIG</sequence>
<keyword evidence="5" id="KW-0804">Transcription</keyword>
<dbReference type="SUPFAM" id="SSF54277">
    <property type="entry name" value="CAD &amp; PB1 domains"/>
    <property type="match status" value="1"/>
</dbReference>
<organism evidence="8">
    <name type="scientific">Picea sitchensis</name>
    <name type="common">Sitka spruce</name>
    <name type="synonym">Pinus sitchensis</name>
    <dbReference type="NCBI Taxonomy" id="3332"/>
    <lineage>
        <taxon>Eukaryota</taxon>
        <taxon>Viridiplantae</taxon>
        <taxon>Streptophyta</taxon>
        <taxon>Embryophyta</taxon>
        <taxon>Tracheophyta</taxon>
        <taxon>Spermatophyta</taxon>
        <taxon>Pinopsida</taxon>
        <taxon>Pinidae</taxon>
        <taxon>Conifers I</taxon>
        <taxon>Pinales</taxon>
        <taxon>Pinaceae</taxon>
        <taxon>Picea</taxon>
    </lineage>
</organism>
<dbReference type="Gene3D" id="3.10.20.90">
    <property type="entry name" value="Phosphatidylinositol 3-kinase Catalytic Subunit, Chain A, domain 1"/>
    <property type="match status" value="1"/>
</dbReference>
<keyword evidence="5" id="KW-0539">Nucleus</keyword>
<evidence type="ECO:0000256" key="3">
    <source>
        <dbReference type="ARBA" id="ARBA00022491"/>
    </source>
</evidence>
<dbReference type="InterPro" id="IPR033389">
    <property type="entry name" value="AUX/IAA_dom"/>
</dbReference>
<comment type="similarity">
    <text evidence="2 5">Belongs to the Aux/IAA family.</text>
</comment>
<dbReference type="Pfam" id="PF02309">
    <property type="entry name" value="AUX_IAA"/>
    <property type="match status" value="1"/>
</dbReference>
<protein>
    <recommendedName>
        <fullName evidence="5">Auxin-responsive protein</fullName>
    </recommendedName>
</protein>
<dbReference type="GO" id="GO:0006355">
    <property type="term" value="P:regulation of DNA-templated transcription"/>
    <property type="evidence" value="ECO:0007669"/>
    <property type="project" value="InterPro"/>
</dbReference>
<comment type="subunit">
    <text evidence="5">Homodimers and heterodimers.</text>
</comment>
<dbReference type="EMBL" id="EF084207">
    <property type="protein sequence ID" value="ABK23531.1"/>
    <property type="molecule type" value="mRNA"/>
</dbReference>
<evidence type="ECO:0000256" key="4">
    <source>
        <dbReference type="ARBA" id="ARBA00023294"/>
    </source>
</evidence>
<dbReference type="InterPro" id="IPR053793">
    <property type="entry name" value="PB1-like"/>
</dbReference>
<dbReference type="InterPro" id="IPR003311">
    <property type="entry name" value="AUX_IAA"/>
</dbReference>
<keyword evidence="4 5" id="KW-0927">Auxin signaling pathway</keyword>
<name>A9NSC0_PICSI</name>
<evidence type="ECO:0000256" key="5">
    <source>
        <dbReference type="RuleBase" id="RU004549"/>
    </source>
</evidence>
<evidence type="ECO:0000256" key="2">
    <source>
        <dbReference type="ARBA" id="ARBA00006728"/>
    </source>
</evidence>
<dbReference type="AlphaFoldDB" id="A9NSC0"/>
<evidence type="ECO:0000313" key="8">
    <source>
        <dbReference type="EMBL" id="ABK23531.1"/>
    </source>
</evidence>
<dbReference type="GO" id="GO:0009734">
    <property type="term" value="P:auxin-activated signaling pathway"/>
    <property type="evidence" value="ECO:0007669"/>
    <property type="project" value="UniProtKB-UniRule"/>
</dbReference>
<proteinExistence type="evidence at transcript level"/>
<dbReference type="PROSITE" id="PS51745">
    <property type="entry name" value="PB1"/>
    <property type="match status" value="1"/>
</dbReference>
<accession>A9NSC0</accession>
<keyword evidence="5" id="KW-0805">Transcription regulation</keyword>
<dbReference type="GO" id="GO:0005634">
    <property type="term" value="C:nucleus"/>
    <property type="evidence" value="ECO:0007669"/>
    <property type="project" value="UniProtKB-SubCell"/>
</dbReference>
<feature type="domain" description="PB1" evidence="7">
    <location>
        <begin position="174"/>
        <end position="270"/>
    </location>
</feature>
<evidence type="ECO:0000259" key="7">
    <source>
        <dbReference type="PROSITE" id="PS51745"/>
    </source>
</evidence>
<reference evidence="8" key="1">
    <citation type="journal article" date="2008" name="BMC Genomics">
        <title>A conifer genomics resource of 200,000 spruce (Picea spp.) ESTs and 6,464 high-quality, sequence-finished full-length cDNAs for Sitka spruce (Picea sitchensis).</title>
        <authorList>
            <person name="Ralph S.G."/>
            <person name="Chun H.J."/>
            <person name="Kolosova N."/>
            <person name="Cooper D."/>
            <person name="Oddy C."/>
            <person name="Ritland C.E."/>
            <person name="Kirkpatrick R."/>
            <person name="Moore R."/>
            <person name="Barber S."/>
            <person name="Holt R.A."/>
            <person name="Jones S.J."/>
            <person name="Marra M.A."/>
            <person name="Douglas C.J."/>
            <person name="Ritland K."/>
            <person name="Bohlmann J."/>
        </authorList>
    </citation>
    <scope>NUCLEOTIDE SEQUENCE</scope>
    <source>
        <tissue evidence="8">Bark</tissue>
    </source>
</reference>
<evidence type="ECO:0000256" key="6">
    <source>
        <dbReference type="SAM" id="MobiDB-lite"/>
    </source>
</evidence>
<comment type="subcellular location">
    <subcellularLocation>
        <location evidence="1 5">Nucleus</location>
    </subcellularLocation>
</comment>
<feature type="compositionally biased region" description="Basic and acidic residues" evidence="6">
    <location>
        <begin position="79"/>
        <end position="88"/>
    </location>
</feature>
<dbReference type="OMA" id="CQRICLQ"/>
<evidence type="ECO:0000256" key="1">
    <source>
        <dbReference type="ARBA" id="ARBA00004123"/>
    </source>
</evidence>
<dbReference type="PANTHER" id="PTHR31734">
    <property type="entry name" value="AUXIN-RESPONSIVE PROTEIN IAA17"/>
    <property type="match status" value="1"/>
</dbReference>
<comment type="function">
    <text evidence="5">Aux/IAA proteins are short-lived transcriptional factors that function as repressors of early auxin response genes at low auxin concentrations.</text>
</comment>
<feature type="region of interest" description="Disordered" evidence="6">
    <location>
        <begin position="79"/>
        <end position="105"/>
    </location>
</feature>